<dbReference type="KEGG" id="vei:Veis_1300"/>
<evidence type="ECO:0000313" key="6">
    <source>
        <dbReference type="EMBL" id="ABM57068.1"/>
    </source>
</evidence>
<keyword evidence="2" id="KW-0813">Transport</keyword>
<dbReference type="PANTHER" id="PTHR30290:SF9">
    <property type="entry name" value="OLIGOPEPTIDE-BINDING PROTEIN APPA"/>
    <property type="match status" value="1"/>
</dbReference>
<dbReference type="Gene3D" id="3.90.76.10">
    <property type="entry name" value="Dipeptide-binding Protein, Domain 1"/>
    <property type="match status" value="1"/>
</dbReference>
<dbReference type="InterPro" id="IPR000914">
    <property type="entry name" value="SBP_5_dom"/>
</dbReference>
<keyword evidence="3 4" id="KW-0732">Signal</keyword>
<dbReference type="EMBL" id="CP000542">
    <property type="protein sequence ID" value="ABM57068.1"/>
    <property type="molecule type" value="Genomic_DNA"/>
</dbReference>
<comment type="similarity">
    <text evidence="1">Belongs to the bacterial solute-binding protein 5 family.</text>
</comment>
<proteinExistence type="inferred from homology"/>
<evidence type="ECO:0000313" key="7">
    <source>
        <dbReference type="Proteomes" id="UP000000374"/>
    </source>
</evidence>
<dbReference type="GeneID" id="76459946"/>
<feature type="signal peptide" evidence="4">
    <location>
        <begin position="1"/>
        <end position="25"/>
    </location>
</feature>
<name>A1WHG1_VEREI</name>
<dbReference type="OrthoDB" id="9801799at2"/>
<dbReference type="AlphaFoldDB" id="A1WHG1"/>
<accession>A1WHG1</accession>
<dbReference type="GO" id="GO:0043190">
    <property type="term" value="C:ATP-binding cassette (ABC) transporter complex"/>
    <property type="evidence" value="ECO:0007669"/>
    <property type="project" value="InterPro"/>
</dbReference>
<organism evidence="6 7">
    <name type="scientific">Verminephrobacter eiseniae (strain EF01-2)</name>
    <dbReference type="NCBI Taxonomy" id="391735"/>
    <lineage>
        <taxon>Bacteria</taxon>
        <taxon>Pseudomonadati</taxon>
        <taxon>Pseudomonadota</taxon>
        <taxon>Betaproteobacteria</taxon>
        <taxon>Burkholderiales</taxon>
        <taxon>Comamonadaceae</taxon>
        <taxon>Verminephrobacter</taxon>
    </lineage>
</organism>
<dbReference type="Gene3D" id="3.10.105.10">
    <property type="entry name" value="Dipeptide-binding Protein, Domain 3"/>
    <property type="match status" value="1"/>
</dbReference>
<feature type="chain" id="PRO_5002639794" evidence="4">
    <location>
        <begin position="26"/>
        <end position="526"/>
    </location>
</feature>
<dbReference type="InterPro" id="IPR030678">
    <property type="entry name" value="Peptide/Ni-bd"/>
</dbReference>
<dbReference type="Gene3D" id="3.40.190.10">
    <property type="entry name" value="Periplasmic binding protein-like II"/>
    <property type="match status" value="1"/>
</dbReference>
<evidence type="ECO:0000256" key="1">
    <source>
        <dbReference type="ARBA" id="ARBA00005695"/>
    </source>
</evidence>
<gene>
    <name evidence="6" type="ordered locus">Veis_1300</name>
</gene>
<dbReference type="GO" id="GO:0030288">
    <property type="term" value="C:outer membrane-bounded periplasmic space"/>
    <property type="evidence" value="ECO:0007669"/>
    <property type="project" value="UniProtKB-ARBA"/>
</dbReference>
<dbReference type="Pfam" id="PF00496">
    <property type="entry name" value="SBP_bac_5"/>
    <property type="match status" value="1"/>
</dbReference>
<dbReference type="CDD" id="cd08498">
    <property type="entry name" value="PBP2_NikA_DppA_OppA_like_2"/>
    <property type="match status" value="1"/>
</dbReference>
<dbReference type="PANTHER" id="PTHR30290">
    <property type="entry name" value="PERIPLASMIC BINDING COMPONENT OF ABC TRANSPORTER"/>
    <property type="match status" value="1"/>
</dbReference>
<sequence>MRWHKKIAVTALVAALTAASGVAGAQTVRIANQGDALSMDPHSLNETLQLSITGNVYEGLTGRNKDLSLAPALATRWQQTAPTVWRFDLRRGVLFHDGSPFTADDVLFSLARTQVEGSDMKSNTNDFKQVRKIDEHTVEIETKIPFLTLPDTLSLVYMMSKKWCETHQASAPVDRRKGIENAASFRANGTGPFRLRERQPGVRTVFTRNGSYWDKIEGNVSEVVFTPIGNEATRVAALLSGQVDVMEPVPVQDIARVNRGADTRVIAGPELRTVFLGMDQRRDELLYSNVKGKNPFKDKRVRQAFYQAIDIEGIKRTVMRGASLPSALMVGPGVNGFQPDAKRLPYDVEAAKKLMLQAGYPNGFEVSMNCPNDRYVNDSRICQAVAANLSRINVKINLQAETKGSYFPKLLRRDTSFYMLGWMPPTYDAHNALNALMRCSDDRGAGQYNYGAYCNPKVDELTLKIQSENDKTRRNAMIKEVFEIHAADIGHLPLHQQMLAWGVSKKVQLVQTADNIMLFKWISIRP</sequence>
<dbReference type="RefSeq" id="WP_011809078.1">
    <property type="nucleotide sequence ID" value="NC_008786.1"/>
</dbReference>
<protein>
    <submittedName>
        <fullName evidence="6">Extracellular solute-binding protein, family 5</fullName>
    </submittedName>
</protein>
<dbReference type="InterPro" id="IPR039424">
    <property type="entry name" value="SBP_5"/>
</dbReference>
<keyword evidence="7" id="KW-1185">Reference proteome</keyword>
<dbReference type="GO" id="GO:1904680">
    <property type="term" value="F:peptide transmembrane transporter activity"/>
    <property type="evidence" value="ECO:0007669"/>
    <property type="project" value="TreeGrafter"/>
</dbReference>
<dbReference type="STRING" id="391735.Veis_1300"/>
<dbReference type="HOGENOM" id="CLU_017028_7_4_4"/>
<dbReference type="PIRSF" id="PIRSF002741">
    <property type="entry name" value="MppA"/>
    <property type="match status" value="1"/>
</dbReference>
<dbReference type="SUPFAM" id="SSF53850">
    <property type="entry name" value="Periplasmic binding protein-like II"/>
    <property type="match status" value="1"/>
</dbReference>
<dbReference type="eggNOG" id="COG0747">
    <property type="taxonomic scope" value="Bacteria"/>
</dbReference>
<evidence type="ECO:0000259" key="5">
    <source>
        <dbReference type="Pfam" id="PF00496"/>
    </source>
</evidence>
<evidence type="ECO:0000256" key="4">
    <source>
        <dbReference type="SAM" id="SignalP"/>
    </source>
</evidence>
<feature type="domain" description="Solute-binding protein family 5" evidence="5">
    <location>
        <begin position="69"/>
        <end position="441"/>
    </location>
</feature>
<dbReference type="Proteomes" id="UP000000374">
    <property type="component" value="Chromosome"/>
</dbReference>
<evidence type="ECO:0000256" key="2">
    <source>
        <dbReference type="ARBA" id="ARBA00022448"/>
    </source>
</evidence>
<dbReference type="GO" id="GO:0015833">
    <property type="term" value="P:peptide transport"/>
    <property type="evidence" value="ECO:0007669"/>
    <property type="project" value="TreeGrafter"/>
</dbReference>
<evidence type="ECO:0000256" key="3">
    <source>
        <dbReference type="ARBA" id="ARBA00022729"/>
    </source>
</evidence>
<reference evidence="7" key="1">
    <citation type="submission" date="2006-12" db="EMBL/GenBank/DDBJ databases">
        <title>Complete sequence of chromosome 1 of Verminephrobacter eiseniae EF01-2.</title>
        <authorList>
            <person name="Copeland A."/>
            <person name="Lucas S."/>
            <person name="Lapidus A."/>
            <person name="Barry K."/>
            <person name="Detter J.C."/>
            <person name="Glavina del Rio T."/>
            <person name="Dalin E."/>
            <person name="Tice H."/>
            <person name="Pitluck S."/>
            <person name="Chertkov O."/>
            <person name="Brettin T."/>
            <person name="Bruce D."/>
            <person name="Han C."/>
            <person name="Tapia R."/>
            <person name="Gilna P."/>
            <person name="Schmutz J."/>
            <person name="Larimer F."/>
            <person name="Land M."/>
            <person name="Hauser L."/>
            <person name="Kyrpides N."/>
            <person name="Kim E."/>
            <person name="Stahl D."/>
            <person name="Richardson P."/>
        </authorList>
    </citation>
    <scope>NUCLEOTIDE SEQUENCE [LARGE SCALE GENOMIC DNA]</scope>
    <source>
        <strain evidence="7">EF01-2</strain>
    </source>
</reference>